<keyword evidence="2" id="KW-0418">Kinase</keyword>
<dbReference type="InterPro" id="IPR029056">
    <property type="entry name" value="Ribokinase-like"/>
</dbReference>
<sequence length="159" mass="17454">MDQCVDDPFVVTDTMNLWIRTTPTELNEIISRTNILLINESELREYTGINEVRAGAEKILLMGPEKVVVKLGSKGAICIDQDQEIKTGVYPVHKVLDPTGAGDVFGGGFISGLSEGLPIIDAMRRGTALASFCIEDFGVSLLDNITKDDIDHRIFELEN</sequence>
<dbReference type="PROSITE" id="PS00584">
    <property type="entry name" value="PFKB_KINASES_2"/>
    <property type="match status" value="1"/>
</dbReference>
<dbReference type="InterPro" id="IPR011611">
    <property type="entry name" value="PfkB_dom"/>
</dbReference>
<keyword evidence="1" id="KW-0808">Transferase</keyword>
<dbReference type="GO" id="GO:0016301">
    <property type="term" value="F:kinase activity"/>
    <property type="evidence" value="ECO:0007669"/>
    <property type="project" value="UniProtKB-KW"/>
</dbReference>
<dbReference type="GO" id="GO:0005829">
    <property type="term" value="C:cytosol"/>
    <property type="evidence" value="ECO:0007669"/>
    <property type="project" value="TreeGrafter"/>
</dbReference>
<evidence type="ECO:0000256" key="2">
    <source>
        <dbReference type="ARBA" id="ARBA00022777"/>
    </source>
</evidence>
<proteinExistence type="predicted"/>
<gene>
    <name evidence="4" type="ORF">METZ01_LOCUS314203</name>
</gene>
<evidence type="ECO:0000256" key="1">
    <source>
        <dbReference type="ARBA" id="ARBA00022679"/>
    </source>
</evidence>
<evidence type="ECO:0000313" key="4">
    <source>
        <dbReference type="EMBL" id="SVC61349.1"/>
    </source>
</evidence>
<accession>A0A382NJI2</accession>
<evidence type="ECO:0000259" key="3">
    <source>
        <dbReference type="Pfam" id="PF00294"/>
    </source>
</evidence>
<name>A0A382NJI2_9ZZZZ</name>
<dbReference type="PANTHER" id="PTHR10584">
    <property type="entry name" value="SUGAR KINASE"/>
    <property type="match status" value="1"/>
</dbReference>
<dbReference type="SUPFAM" id="SSF53613">
    <property type="entry name" value="Ribokinase-like"/>
    <property type="match status" value="1"/>
</dbReference>
<organism evidence="4">
    <name type="scientific">marine metagenome</name>
    <dbReference type="NCBI Taxonomy" id="408172"/>
    <lineage>
        <taxon>unclassified sequences</taxon>
        <taxon>metagenomes</taxon>
        <taxon>ecological metagenomes</taxon>
    </lineage>
</organism>
<dbReference type="Pfam" id="PF00294">
    <property type="entry name" value="PfkB"/>
    <property type="match status" value="1"/>
</dbReference>
<feature type="domain" description="Carbohydrate kinase PfkB" evidence="3">
    <location>
        <begin position="22"/>
        <end position="140"/>
    </location>
</feature>
<reference evidence="4" key="1">
    <citation type="submission" date="2018-05" db="EMBL/GenBank/DDBJ databases">
        <authorList>
            <person name="Lanie J.A."/>
            <person name="Ng W.-L."/>
            <person name="Kazmierczak K.M."/>
            <person name="Andrzejewski T.M."/>
            <person name="Davidsen T.M."/>
            <person name="Wayne K.J."/>
            <person name="Tettelin H."/>
            <person name="Glass J.I."/>
            <person name="Rusch D."/>
            <person name="Podicherti R."/>
            <person name="Tsui H.-C.T."/>
            <person name="Winkler M.E."/>
        </authorList>
    </citation>
    <scope>NUCLEOTIDE SEQUENCE</scope>
</reference>
<dbReference type="Gene3D" id="3.40.1190.20">
    <property type="match status" value="1"/>
</dbReference>
<dbReference type="InterPro" id="IPR002173">
    <property type="entry name" value="Carboh/pur_kinase_PfkB_CS"/>
</dbReference>
<dbReference type="AlphaFoldDB" id="A0A382NJI2"/>
<protein>
    <recommendedName>
        <fullName evidence="3">Carbohydrate kinase PfkB domain-containing protein</fullName>
    </recommendedName>
</protein>
<dbReference type="PANTHER" id="PTHR10584:SF166">
    <property type="entry name" value="RIBOKINASE"/>
    <property type="match status" value="1"/>
</dbReference>
<dbReference type="EMBL" id="UINC01100922">
    <property type="protein sequence ID" value="SVC61349.1"/>
    <property type="molecule type" value="Genomic_DNA"/>
</dbReference>